<dbReference type="Proteomes" id="UP000265520">
    <property type="component" value="Unassembled WGS sequence"/>
</dbReference>
<sequence length="51" mass="5737">EIVEDDASPEEDEALLVHNPMCSLFSPEHQANNSVYLLSSILDRFPELPKP</sequence>
<proteinExistence type="predicted"/>
<evidence type="ECO:0000313" key="1">
    <source>
        <dbReference type="EMBL" id="MCI75697.1"/>
    </source>
</evidence>
<name>A0A392USG4_9FABA</name>
<protein>
    <submittedName>
        <fullName evidence="1">Uncharacterized protein</fullName>
    </submittedName>
</protein>
<comment type="caution">
    <text evidence="1">The sequence shown here is derived from an EMBL/GenBank/DDBJ whole genome shotgun (WGS) entry which is preliminary data.</text>
</comment>
<keyword evidence="2" id="KW-1185">Reference proteome</keyword>
<reference evidence="1 2" key="1">
    <citation type="journal article" date="2018" name="Front. Plant Sci.">
        <title>Red Clover (Trifolium pratense) and Zigzag Clover (T. medium) - A Picture of Genomic Similarities and Differences.</title>
        <authorList>
            <person name="Dluhosova J."/>
            <person name="Istvanek J."/>
            <person name="Nedelnik J."/>
            <person name="Repkova J."/>
        </authorList>
    </citation>
    <scope>NUCLEOTIDE SEQUENCE [LARGE SCALE GENOMIC DNA]</scope>
    <source>
        <strain evidence="2">cv. 10/8</strain>
        <tissue evidence="1">Leaf</tissue>
    </source>
</reference>
<organism evidence="1 2">
    <name type="scientific">Trifolium medium</name>
    <dbReference type="NCBI Taxonomy" id="97028"/>
    <lineage>
        <taxon>Eukaryota</taxon>
        <taxon>Viridiplantae</taxon>
        <taxon>Streptophyta</taxon>
        <taxon>Embryophyta</taxon>
        <taxon>Tracheophyta</taxon>
        <taxon>Spermatophyta</taxon>
        <taxon>Magnoliopsida</taxon>
        <taxon>eudicotyledons</taxon>
        <taxon>Gunneridae</taxon>
        <taxon>Pentapetalae</taxon>
        <taxon>rosids</taxon>
        <taxon>fabids</taxon>
        <taxon>Fabales</taxon>
        <taxon>Fabaceae</taxon>
        <taxon>Papilionoideae</taxon>
        <taxon>50 kb inversion clade</taxon>
        <taxon>NPAAA clade</taxon>
        <taxon>Hologalegina</taxon>
        <taxon>IRL clade</taxon>
        <taxon>Trifolieae</taxon>
        <taxon>Trifolium</taxon>
    </lineage>
</organism>
<feature type="non-terminal residue" evidence="1">
    <location>
        <position position="1"/>
    </location>
</feature>
<dbReference type="AlphaFoldDB" id="A0A392USG4"/>
<accession>A0A392USG4</accession>
<dbReference type="EMBL" id="LXQA010889058">
    <property type="protein sequence ID" value="MCI75697.1"/>
    <property type="molecule type" value="Genomic_DNA"/>
</dbReference>
<evidence type="ECO:0000313" key="2">
    <source>
        <dbReference type="Proteomes" id="UP000265520"/>
    </source>
</evidence>